<dbReference type="EMBL" id="BNEC01000003">
    <property type="protein sequence ID" value="GHI68396.1"/>
    <property type="molecule type" value="Genomic_DNA"/>
</dbReference>
<evidence type="ECO:0000256" key="2">
    <source>
        <dbReference type="ARBA" id="ARBA00023125"/>
    </source>
</evidence>
<dbReference type="CDD" id="cd07377">
    <property type="entry name" value="WHTH_GntR"/>
    <property type="match status" value="1"/>
</dbReference>
<dbReference type="InterPro" id="IPR000524">
    <property type="entry name" value="Tscrpt_reg_HTH_GntR"/>
</dbReference>
<organism evidence="5 6">
    <name type="scientific">Streptomyces nojiriensis</name>
    <dbReference type="NCBI Taxonomy" id="66374"/>
    <lineage>
        <taxon>Bacteria</taxon>
        <taxon>Bacillati</taxon>
        <taxon>Actinomycetota</taxon>
        <taxon>Actinomycetes</taxon>
        <taxon>Kitasatosporales</taxon>
        <taxon>Streptomycetaceae</taxon>
        <taxon>Streptomyces</taxon>
    </lineage>
</organism>
<dbReference type="InterPro" id="IPR036388">
    <property type="entry name" value="WH-like_DNA-bd_sf"/>
</dbReference>
<keyword evidence="2" id="KW-0238">DNA-binding</keyword>
<dbReference type="PANTHER" id="PTHR44846">
    <property type="entry name" value="MANNOSYL-D-GLYCERATE TRANSPORT/METABOLISM SYSTEM REPRESSOR MNGR-RELATED"/>
    <property type="match status" value="1"/>
</dbReference>
<sequence length="273" mass="28904">MPSPSRGGGQAAMPKYQRIAAALRRDLDRAAHTPGGRLPSERSLAARYQVNRQTIRAALQCLREDGLVVTGRRGTRPAVPVLAAVSVVPAPAPSAGPSVGPSAGPAPARSWVTLVTVPPSLGTLLAMAGGDRTLVHHHRERGPAGETVRDAVTYISPGAVARSPELAALRNRAAATVTDRAQDLTPLHRWLDRAAAAGRVAETLTMTRITHPQAAAPASAPPSAQVCGLTVRRTLHDSSGRLLAVTDLAFPTWDRLTFHRDRRDRATTGFRIT</sequence>
<keyword evidence="6" id="KW-1185">Reference proteome</keyword>
<dbReference type="PROSITE" id="PS50949">
    <property type="entry name" value="HTH_GNTR"/>
    <property type="match status" value="1"/>
</dbReference>
<dbReference type="Pfam" id="PF00392">
    <property type="entry name" value="GntR"/>
    <property type="match status" value="1"/>
</dbReference>
<comment type="caution">
    <text evidence="5">The sequence shown here is derived from an EMBL/GenBank/DDBJ whole genome shotgun (WGS) entry which is preliminary data.</text>
</comment>
<dbReference type="InterPro" id="IPR036390">
    <property type="entry name" value="WH_DNA-bd_sf"/>
</dbReference>
<gene>
    <name evidence="5" type="ORF">Snoj_23140</name>
</gene>
<dbReference type="PANTHER" id="PTHR44846:SF17">
    <property type="entry name" value="GNTR-FAMILY TRANSCRIPTIONAL REGULATOR"/>
    <property type="match status" value="1"/>
</dbReference>
<dbReference type="Proteomes" id="UP000613974">
    <property type="component" value="Unassembled WGS sequence"/>
</dbReference>
<evidence type="ECO:0000256" key="1">
    <source>
        <dbReference type="ARBA" id="ARBA00023015"/>
    </source>
</evidence>
<dbReference type="RefSeq" id="WP_189744699.1">
    <property type="nucleotide sequence ID" value="NZ_BMRL01000016.1"/>
</dbReference>
<feature type="domain" description="HTH gntR-type" evidence="4">
    <location>
        <begin position="13"/>
        <end position="80"/>
    </location>
</feature>
<evidence type="ECO:0000313" key="5">
    <source>
        <dbReference type="EMBL" id="GHI68396.1"/>
    </source>
</evidence>
<name>A0ABQ3SJR5_9ACTN</name>
<reference evidence="6" key="1">
    <citation type="submission" date="2023-07" db="EMBL/GenBank/DDBJ databases">
        <title>Whole genome shotgun sequence of Streptomyces nojiriensis NBRC 13794.</title>
        <authorList>
            <person name="Komaki H."/>
            <person name="Tamura T."/>
        </authorList>
    </citation>
    <scope>NUCLEOTIDE SEQUENCE [LARGE SCALE GENOMIC DNA]</scope>
    <source>
        <strain evidence="6">NBRC 13794</strain>
    </source>
</reference>
<keyword evidence="3" id="KW-0804">Transcription</keyword>
<dbReference type="SMART" id="SM00345">
    <property type="entry name" value="HTH_GNTR"/>
    <property type="match status" value="1"/>
</dbReference>
<evidence type="ECO:0000256" key="3">
    <source>
        <dbReference type="ARBA" id="ARBA00023163"/>
    </source>
</evidence>
<dbReference type="GeneID" id="95594686"/>
<protein>
    <recommendedName>
        <fullName evidence="4">HTH gntR-type domain-containing protein</fullName>
    </recommendedName>
</protein>
<dbReference type="SUPFAM" id="SSF46785">
    <property type="entry name" value="Winged helix' DNA-binding domain"/>
    <property type="match status" value="1"/>
</dbReference>
<keyword evidence="1" id="KW-0805">Transcription regulation</keyword>
<evidence type="ECO:0000259" key="4">
    <source>
        <dbReference type="PROSITE" id="PS50949"/>
    </source>
</evidence>
<evidence type="ECO:0000313" key="6">
    <source>
        <dbReference type="Proteomes" id="UP000613974"/>
    </source>
</evidence>
<dbReference type="Gene3D" id="1.10.10.10">
    <property type="entry name" value="Winged helix-like DNA-binding domain superfamily/Winged helix DNA-binding domain"/>
    <property type="match status" value="1"/>
</dbReference>
<dbReference type="PRINTS" id="PR00035">
    <property type="entry name" value="HTHGNTR"/>
</dbReference>
<dbReference type="InterPro" id="IPR050679">
    <property type="entry name" value="Bact_HTH_transcr_reg"/>
</dbReference>
<proteinExistence type="predicted"/>
<accession>A0ABQ3SJR5</accession>